<dbReference type="PANTHER" id="PTHR24148:SF77">
    <property type="entry name" value="HETEROKARYON INCOMPATIBILITY DOMAIN-CONTAINING PROTEIN"/>
    <property type="match status" value="1"/>
</dbReference>
<evidence type="ECO:0000259" key="1">
    <source>
        <dbReference type="Pfam" id="PF06985"/>
    </source>
</evidence>
<protein>
    <recommendedName>
        <fullName evidence="1">Heterokaryon incompatibility domain-containing protein</fullName>
    </recommendedName>
</protein>
<keyword evidence="3" id="KW-1185">Reference proteome</keyword>
<evidence type="ECO:0000313" key="3">
    <source>
        <dbReference type="Proteomes" id="UP000799750"/>
    </source>
</evidence>
<organism evidence="2 3">
    <name type="scientific">Lophium mytilinum</name>
    <dbReference type="NCBI Taxonomy" id="390894"/>
    <lineage>
        <taxon>Eukaryota</taxon>
        <taxon>Fungi</taxon>
        <taxon>Dikarya</taxon>
        <taxon>Ascomycota</taxon>
        <taxon>Pezizomycotina</taxon>
        <taxon>Dothideomycetes</taxon>
        <taxon>Pleosporomycetidae</taxon>
        <taxon>Mytilinidiales</taxon>
        <taxon>Mytilinidiaceae</taxon>
        <taxon>Lophium</taxon>
    </lineage>
</organism>
<name>A0A6A6QQV3_9PEZI</name>
<feature type="non-terminal residue" evidence="2">
    <location>
        <position position="135"/>
    </location>
</feature>
<dbReference type="PANTHER" id="PTHR24148">
    <property type="entry name" value="ANKYRIN REPEAT DOMAIN-CONTAINING PROTEIN 39 HOMOLOG-RELATED"/>
    <property type="match status" value="1"/>
</dbReference>
<evidence type="ECO:0000313" key="2">
    <source>
        <dbReference type="EMBL" id="KAF2494552.1"/>
    </source>
</evidence>
<sequence length="135" mass="15828">MSPFAYETLPDSRKYLRLLKLLPIEDRNNSLPDSETICCELTCVPLSEKPVYQALSYAWGSETDLRYINVNGFNFPVTQNLYWFLYRHSRTQNEHRNIPLWIDAACINQSDDAEKSHQVQMMGRTDENAQHVITW</sequence>
<dbReference type="Pfam" id="PF06985">
    <property type="entry name" value="HET"/>
    <property type="match status" value="1"/>
</dbReference>
<gene>
    <name evidence="2" type="ORF">BU16DRAFT_462344</name>
</gene>
<reference evidence="2" key="1">
    <citation type="journal article" date="2020" name="Stud. Mycol.">
        <title>101 Dothideomycetes genomes: a test case for predicting lifestyles and emergence of pathogens.</title>
        <authorList>
            <person name="Haridas S."/>
            <person name="Albert R."/>
            <person name="Binder M."/>
            <person name="Bloem J."/>
            <person name="Labutti K."/>
            <person name="Salamov A."/>
            <person name="Andreopoulos B."/>
            <person name="Baker S."/>
            <person name="Barry K."/>
            <person name="Bills G."/>
            <person name="Bluhm B."/>
            <person name="Cannon C."/>
            <person name="Castanera R."/>
            <person name="Culley D."/>
            <person name="Daum C."/>
            <person name="Ezra D."/>
            <person name="Gonzalez J."/>
            <person name="Henrissat B."/>
            <person name="Kuo A."/>
            <person name="Liang C."/>
            <person name="Lipzen A."/>
            <person name="Lutzoni F."/>
            <person name="Magnuson J."/>
            <person name="Mondo S."/>
            <person name="Nolan M."/>
            <person name="Ohm R."/>
            <person name="Pangilinan J."/>
            <person name="Park H.-J."/>
            <person name="Ramirez L."/>
            <person name="Alfaro M."/>
            <person name="Sun H."/>
            <person name="Tritt A."/>
            <person name="Yoshinaga Y."/>
            <person name="Zwiers L.-H."/>
            <person name="Turgeon B."/>
            <person name="Goodwin S."/>
            <person name="Spatafora J."/>
            <person name="Crous P."/>
            <person name="Grigoriev I."/>
        </authorList>
    </citation>
    <scope>NUCLEOTIDE SEQUENCE</scope>
    <source>
        <strain evidence="2">CBS 269.34</strain>
    </source>
</reference>
<accession>A0A6A6QQV3</accession>
<dbReference type="InterPro" id="IPR010730">
    <property type="entry name" value="HET"/>
</dbReference>
<dbReference type="InterPro" id="IPR052895">
    <property type="entry name" value="HetReg/Transcr_Mod"/>
</dbReference>
<dbReference type="AlphaFoldDB" id="A0A6A6QQV3"/>
<dbReference type="OrthoDB" id="2157530at2759"/>
<feature type="domain" description="Heterokaryon incompatibility" evidence="1">
    <location>
        <begin position="52"/>
        <end position="135"/>
    </location>
</feature>
<proteinExistence type="predicted"/>
<dbReference type="Proteomes" id="UP000799750">
    <property type="component" value="Unassembled WGS sequence"/>
</dbReference>
<dbReference type="EMBL" id="MU004190">
    <property type="protein sequence ID" value="KAF2494552.1"/>
    <property type="molecule type" value="Genomic_DNA"/>
</dbReference>